<gene>
    <name evidence="10" type="ORF">EJ03DRAFT_316261</name>
</gene>
<dbReference type="GO" id="GO:0008270">
    <property type="term" value="F:zinc ion binding"/>
    <property type="evidence" value="ECO:0007669"/>
    <property type="project" value="UniProtKB-KW"/>
</dbReference>
<feature type="compositionally biased region" description="Low complexity" evidence="8">
    <location>
        <begin position="225"/>
        <end position="238"/>
    </location>
</feature>
<dbReference type="GO" id="GO:0006351">
    <property type="term" value="P:DNA-templated transcription"/>
    <property type="evidence" value="ECO:0007669"/>
    <property type="project" value="InterPro"/>
</dbReference>
<dbReference type="PANTHER" id="PTHR40626">
    <property type="entry name" value="MIP31509P"/>
    <property type="match status" value="1"/>
</dbReference>
<name>A0A6G1L2G3_9PEZI</name>
<dbReference type="PROSITE" id="PS50157">
    <property type="entry name" value="ZINC_FINGER_C2H2_2"/>
    <property type="match status" value="2"/>
</dbReference>
<evidence type="ECO:0000313" key="10">
    <source>
        <dbReference type="EMBL" id="KAF2767123.1"/>
    </source>
</evidence>
<feature type="region of interest" description="Disordered" evidence="8">
    <location>
        <begin position="218"/>
        <end position="244"/>
    </location>
</feature>
<dbReference type="GO" id="GO:0000981">
    <property type="term" value="F:DNA-binding transcription factor activity, RNA polymerase II-specific"/>
    <property type="evidence" value="ECO:0007669"/>
    <property type="project" value="InterPro"/>
</dbReference>
<keyword evidence="5" id="KW-0862">Zinc</keyword>
<organism evidence="10 11">
    <name type="scientific">Teratosphaeria nubilosa</name>
    <dbReference type="NCBI Taxonomy" id="161662"/>
    <lineage>
        <taxon>Eukaryota</taxon>
        <taxon>Fungi</taxon>
        <taxon>Dikarya</taxon>
        <taxon>Ascomycota</taxon>
        <taxon>Pezizomycotina</taxon>
        <taxon>Dothideomycetes</taxon>
        <taxon>Dothideomycetidae</taxon>
        <taxon>Mycosphaerellales</taxon>
        <taxon>Teratosphaeriaceae</taxon>
        <taxon>Teratosphaeria</taxon>
    </lineage>
</organism>
<dbReference type="GO" id="GO:0000785">
    <property type="term" value="C:chromatin"/>
    <property type="evidence" value="ECO:0007669"/>
    <property type="project" value="TreeGrafter"/>
</dbReference>
<evidence type="ECO:0000256" key="2">
    <source>
        <dbReference type="ARBA" id="ARBA00022723"/>
    </source>
</evidence>
<dbReference type="EMBL" id="ML995860">
    <property type="protein sequence ID" value="KAF2767123.1"/>
    <property type="molecule type" value="Genomic_DNA"/>
</dbReference>
<comment type="subcellular location">
    <subcellularLocation>
        <location evidence="1">Nucleus</location>
    </subcellularLocation>
</comment>
<feature type="region of interest" description="Disordered" evidence="8">
    <location>
        <begin position="83"/>
        <end position="103"/>
    </location>
</feature>
<dbReference type="PROSITE" id="PS00028">
    <property type="entry name" value="ZINC_FINGER_C2H2_1"/>
    <property type="match status" value="2"/>
</dbReference>
<dbReference type="Pfam" id="PF00096">
    <property type="entry name" value="zf-C2H2"/>
    <property type="match status" value="1"/>
</dbReference>
<dbReference type="SUPFAM" id="SSF57667">
    <property type="entry name" value="beta-beta-alpha zinc fingers"/>
    <property type="match status" value="1"/>
</dbReference>
<dbReference type="Gene3D" id="3.30.160.60">
    <property type="entry name" value="Classic Zinc Finger"/>
    <property type="match status" value="1"/>
</dbReference>
<evidence type="ECO:0000256" key="7">
    <source>
        <dbReference type="PROSITE-ProRule" id="PRU00042"/>
    </source>
</evidence>
<keyword evidence="2" id="KW-0479">Metal-binding</keyword>
<evidence type="ECO:0000256" key="4">
    <source>
        <dbReference type="ARBA" id="ARBA00022771"/>
    </source>
</evidence>
<reference evidence="10" key="1">
    <citation type="journal article" date="2020" name="Stud. Mycol.">
        <title>101 Dothideomycetes genomes: a test case for predicting lifestyles and emergence of pathogens.</title>
        <authorList>
            <person name="Haridas S."/>
            <person name="Albert R."/>
            <person name="Binder M."/>
            <person name="Bloem J."/>
            <person name="Labutti K."/>
            <person name="Salamov A."/>
            <person name="Andreopoulos B."/>
            <person name="Baker S."/>
            <person name="Barry K."/>
            <person name="Bills G."/>
            <person name="Bluhm B."/>
            <person name="Cannon C."/>
            <person name="Castanera R."/>
            <person name="Culley D."/>
            <person name="Daum C."/>
            <person name="Ezra D."/>
            <person name="Gonzalez J."/>
            <person name="Henrissat B."/>
            <person name="Kuo A."/>
            <person name="Liang C."/>
            <person name="Lipzen A."/>
            <person name="Lutzoni F."/>
            <person name="Magnuson J."/>
            <person name="Mondo S."/>
            <person name="Nolan M."/>
            <person name="Ohm R."/>
            <person name="Pangilinan J."/>
            <person name="Park H.-J."/>
            <person name="Ramirez L."/>
            <person name="Alfaro M."/>
            <person name="Sun H."/>
            <person name="Tritt A."/>
            <person name="Yoshinaga Y."/>
            <person name="Zwiers L.-H."/>
            <person name="Turgeon B."/>
            <person name="Goodwin S."/>
            <person name="Spatafora J."/>
            <person name="Crous P."/>
            <person name="Grigoriev I."/>
        </authorList>
    </citation>
    <scope>NUCLEOTIDE SEQUENCE</scope>
    <source>
        <strain evidence="10">CBS 116005</strain>
    </source>
</reference>
<evidence type="ECO:0000259" key="9">
    <source>
        <dbReference type="PROSITE" id="PS50157"/>
    </source>
</evidence>
<keyword evidence="6" id="KW-0539">Nucleus</keyword>
<dbReference type="CDD" id="cd12148">
    <property type="entry name" value="fungal_TF_MHR"/>
    <property type="match status" value="1"/>
</dbReference>
<sequence length="863" mass="96617">MPPQKEKRHVCTIAGCGKIFTRNEHLQRHLLNHTDSDFTCERCRAHFKRQDLLERHLVRHNAKDAEGSSLMTRKRSWKDANGDIVTQRPKPNNVRSVGELPEDSDFAFMSPPTSMKSCNGNPTVQDMTAAQEDVDFSLPTLELTRFAGPDLPSSDMFWDTPLHAAQSLQSKNTMYEDIFNPDTANSFNMPFTTMNNYNWLFDLDFNVLQQSKQICGLDGAPPAPMESSYPSHSMPESSKATAASPGRVMPTLAFDRAAQHDRPLPSHQDAFHSSPRSRGSVNASKTVTTKRQKTELGKMNIQSQPERPLALVCHESILPRIDQVARSQVLDLIRTSCPVTPAGTAVSVEDPLLSMLCLQRYCDLYFTKFNTAYPLIHQATFEPATTDTLLLTAMLSLGATYAEKDAHQLAVCIHDVLRPRIFAHTAFSARPTLWMLQTILLVECFGKSRAGQRQHDMSHLFHGLLINLIRRSDCQVVNPEVHSSTQDDLEDQWRAWADAEQKKRLAQLCFLWDVQHAVLFCQSLCMSAFELRCTLPCDQIVWEAPSAQQWARMRDERKSPPLSLAVLKSYLAGHMSPMSIGLNALSRVIILHGLMSISWDMGRRDATSLGIIGNDLLLGNWKDRLADAYAAWKADFDAYGTIMKIELERAPAGATEQEQARRELTVFDSAYTAIYHSACIMLYADFLDMQIYAGARHILGRAVGRQDYSRSQKVVKQWATSAAAAKATLHAAHLLKHVVSQEGDFDANSLFHYPWCLYIATATIWCFSNARPSVRSASESGDENEPIWDAKAEMDDLISSMTSMTAEELAAPATNSERRGVIGLTAVISNHLQRVRWAVVHSAMTVLKGLVPWRLISQDNALV</sequence>
<evidence type="ECO:0000256" key="6">
    <source>
        <dbReference type="ARBA" id="ARBA00023242"/>
    </source>
</evidence>
<keyword evidence="4 7" id="KW-0863">Zinc-finger</keyword>
<feature type="domain" description="C2H2-type" evidence="9">
    <location>
        <begin position="9"/>
        <end position="38"/>
    </location>
</feature>
<keyword evidence="3" id="KW-0677">Repeat</keyword>
<evidence type="ECO:0000256" key="5">
    <source>
        <dbReference type="ARBA" id="ARBA00022833"/>
    </source>
</evidence>
<protein>
    <recommendedName>
        <fullName evidence="9">C2H2-type domain-containing protein</fullName>
    </recommendedName>
</protein>
<keyword evidence="11" id="KW-1185">Reference proteome</keyword>
<dbReference type="InterPro" id="IPR051059">
    <property type="entry name" value="VerF-like"/>
</dbReference>
<dbReference type="Pfam" id="PF04082">
    <property type="entry name" value="Fungal_trans"/>
    <property type="match status" value="1"/>
</dbReference>
<evidence type="ECO:0000256" key="8">
    <source>
        <dbReference type="SAM" id="MobiDB-lite"/>
    </source>
</evidence>
<dbReference type="SMART" id="SM00355">
    <property type="entry name" value="ZnF_C2H2"/>
    <property type="match status" value="2"/>
</dbReference>
<dbReference type="Proteomes" id="UP000799436">
    <property type="component" value="Unassembled WGS sequence"/>
</dbReference>
<dbReference type="GO" id="GO:0000978">
    <property type="term" value="F:RNA polymerase II cis-regulatory region sequence-specific DNA binding"/>
    <property type="evidence" value="ECO:0007669"/>
    <property type="project" value="InterPro"/>
</dbReference>
<dbReference type="InterPro" id="IPR007219">
    <property type="entry name" value="XnlR_reg_dom"/>
</dbReference>
<dbReference type="OrthoDB" id="276546at2759"/>
<dbReference type="PANTHER" id="PTHR40626:SF18">
    <property type="entry name" value="NICOTINATE CATABOLISM CLUSTER-SPECIFIC TRANSCRIPTION FACTOR"/>
    <property type="match status" value="1"/>
</dbReference>
<dbReference type="InterPro" id="IPR036236">
    <property type="entry name" value="Znf_C2H2_sf"/>
</dbReference>
<feature type="compositionally biased region" description="Polar residues" evidence="8">
    <location>
        <begin position="274"/>
        <end position="289"/>
    </location>
</feature>
<accession>A0A6G1L2G3</accession>
<feature type="domain" description="C2H2-type" evidence="9">
    <location>
        <begin position="38"/>
        <end position="65"/>
    </location>
</feature>
<evidence type="ECO:0000256" key="1">
    <source>
        <dbReference type="ARBA" id="ARBA00004123"/>
    </source>
</evidence>
<dbReference type="InterPro" id="IPR013087">
    <property type="entry name" value="Znf_C2H2_type"/>
</dbReference>
<dbReference type="GO" id="GO:0005634">
    <property type="term" value="C:nucleus"/>
    <property type="evidence" value="ECO:0007669"/>
    <property type="project" value="UniProtKB-SubCell"/>
</dbReference>
<dbReference type="AlphaFoldDB" id="A0A6G1L2G3"/>
<evidence type="ECO:0000256" key="3">
    <source>
        <dbReference type="ARBA" id="ARBA00022737"/>
    </source>
</evidence>
<feature type="region of interest" description="Disordered" evidence="8">
    <location>
        <begin position="261"/>
        <end position="292"/>
    </location>
</feature>
<proteinExistence type="predicted"/>
<evidence type="ECO:0000313" key="11">
    <source>
        <dbReference type="Proteomes" id="UP000799436"/>
    </source>
</evidence>